<evidence type="ECO:0000313" key="1">
    <source>
        <dbReference type="EMBL" id="KPL78109.1"/>
    </source>
</evidence>
<evidence type="ECO:0008006" key="3">
    <source>
        <dbReference type="Google" id="ProtNLM"/>
    </source>
</evidence>
<dbReference type="STRING" id="360411.AC812_01380"/>
<dbReference type="AlphaFoldDB" id="A0A0P6XXJ4"/>
<dbReference type="InterPro" id="IPR016181">
    <property type="entry name" value="Acyl_CoA_acyltransferase"/>
</dbReference>
<dbReference type="PANTHER" id="PTHR41368">
    <property type="entry name" value="PROTEIN YGHO"/>
    <property type="match status" value="1"/>
</dbReference>
<dbReference type="InterPro" id="IPR039968">
    <property type="entry name" value="BcerS-like"/>
</dbReference>
<organism evidence="1 2">
    <name type="scientific">Bellilinea caldifistulae</name>
    <dbReference type="NCBI Taxonomy" id="360411"/>
    <lineage>
        <taxon>Bacteria</taxon>
        <taxon>Bacillati</taxon>
        <taxon>Chloroflexota</taxon>
        <taxon>Anaerolineae</taxon>
        <taxon>Anaerolineales</taxon>
        <taxon>Anaerolineaceae</taxon>
        <taxon>Bellilinea</taxon>
    </lineage>
</organism>
<dbReference type="RefSeq" id="WP_061913062.1">
    <property type="nucleotide sequence ID" value="NZ_DF967971.1"/>
</dbReference>
<comment type="caution">
    <text evidence="1">The sequence shown here is derived from an EMBL/GenBank/DDBJ whole genome shotgun (WGS) entry which is preliminary data.</text>
</comment>
<dbReference type="EMBL" id="LGHJ01000006">
    <property type="protein sequence ID" value="KPL78109.1"/>
    <property type="molecule type" value="Genomic_DNA"/>
</dbReference>
<accession>A0A0P6XXJ4</accession>
<dbReference type="SUPFAM" id="SSF55729">
    <property type="entry name" value="Acyl-CoA N-acyltransferases (Nat)"/>
    <property type="match status" value="1"/>
</dbReference>
<reference evidence="1 2" key="1">
    <citation type="submission" date="2015-07" db="EMBL/GenBank/DDBJ databases">
        <title>Draft genome of Bellilinea caldifistulae DSM 17877.</title>
        <authorList>
            <person name="Hemp J."/>
            <person name="Ward L.M."/>
            <person name="Pace L.A."/>
            <person name="Fischer W.W."/>
        </authorList>
    </citation>
    <scope>NUCLEOTIDE SEQUENCE [LARGE SCALE GENOMIC DNA]</scope>
    <source>
        <strain evidence="1 2">GOMI-1</strain>
    </source>
</reference>
<evidence type="ECO:0000313" key="2">
    <source>
        <dbReference type="Proteomes" id="UP000050514"/>
    </source>
</evidence>
<dbReference type="Proteomes" id="UP000050514">
    <property type="component" value="Unassembled WGS sequence"/>
</dbReference>
<dbReference type="Gene3D" id="3.40.630.30">
    <property type="match status" value="1"/>
</dbReference>
<name>A0A0P6XXJ4_9CHLR</name>
<gene>
    <name evidence="1" type="ORF">AC812_01380</name>
</gene>
<protein>
    <recommendedName>
        <fullName evidence="3">N-acetyltransferase domain-containing protein</fullName>
    </recommendedName>
</protein>
<keyword evidence="2" id="KW-1185">Reference proteome</keyword>
<dbReference type="PANTHER" id="PTHR41368:SF1">
    <property type="entry name" value="PROTEIN YGHO"/>
    <property type="match status" value="1"/>
</dbReference>
<proteinExistence type="predicted"/>
<dbReference type="OrthoDB" id="9806005at2"/>
<sequence>MTFIQQIDLSCRAEVEKFLQLPYRLYRAVPQWVPPVQSDIRRMLEPHRHPFYRHSQAAFFLACRQKQGPAVARLAVLFHRPYNQHNHERTAFFYLFEAEDDPEVVRALFAAGETWALKQGADRLIGPKGFSPLDAMGVLVQGFEHRPAFGIPYNLPYYPALLEACGFQPREDILSGYLSGKAEFPSKIHQIAERVIQKRGFRIAQLHSRADLRRLIPRLSEMYNRAIMDTPGNAPIDSAEIEDILRQVLFFANLKLIKILLKDEQPIGFLLAYPDISAALQRTGGRLLPLGWLDWWLELKRTRWLNINGMGIVEEYRGLGGTAVLFSEMHKSIQGGCFQHVEIVQIGAENQRMLRELRDIGVDFYKAHRLYGKQIGGNIR</sequence>